<name>A0A724WNU9_SALEP</name>
<organism evidence="2">
    <name type="scientific">Salmonella enteritidis PT4 (strain P125109)</name>
    <dbReference type="NCBI Taxonomy" id="550537"/>
    <lineage>
        <taxon>Bacteria</taxon>
        <taxon>Pseudomonadati</taxon>
        <taxon>Pseudomonadota</taxon>
        <taxon>Gammaproteobacteria</taxon>
        <taxon>Enterobacterales</taxon>
        <taxon>Enterobacteriaceae</taxon>
        <taxon>Salmonella</taxon>
    </lineage>
</organism>
<reference evidence="2" key="2">
    <citation type="submission" date="2019-01" db="EMBL/GenBank/DDBJ databases">
        <authorList>
            <consortium name="NCBI Pathogen Detection Project"/>
        </authorList>
    </citation>
    <scope>NUCLEOTIDE SEQUENCE</scope>
    <source>
        <strain evidence="2">P125109</strain>
    </source>
</reference>
<dbReference type="InterPro" id="IPR035528">
    <property type="entry name" value="DUF5388"/>
</dbReference>
<evidence type="ECO:0000313" key="2">
    <source>
        <dbReference type="EMBL" id="HAE0520930.1"/>
    </source>
</evidence>
<dbReference type="EMBL" id="DAAQRD010000048">
    <property type="protein sequence ID" value="HAE0520930.1"/>
    <property type="molecule type" value="Genomic_DNA"/>
</dbReference>
<gene>
    <name evidence="2" type="ORF">G2720_24345</name>
</gene>
<evidence type="ECO:0000256" key="1">
    <source>
        <dbReference type="SAM" id="MobiDB-lite"/>
    </source>
</evidence>
<accession>A0A724WNU9</accession>
<dbReference type="AlphaFoldDB" id="A0A724WNU9"/>
<dbReference type="Pfam" id="PF17363">
    <property type="entry name" value="DUF5388"/>
    <property type="match status" value="1"/>
</dbReference>
<comment type="caution">
    <text evidence="2">The sequence shown here is derived from an EMBL/GenBank/DDBJ whole genome shotgun (WGS) entry which is preliminary data.</text>
</comment>
<proteinExistence type="predicted"/>
<feature type="compositionally biased region" description="Polar residues" evidence="1">
    <location>
        <begin position="54"/>
        <end position="63"/>
    </location>
</feature>
<reference evidence="2" key="1">
    <citation type="journal article" date="2018" name="Genome Biol.">
        <title>SKESA: strategic k-mer extension for scrupulous assemblies.</title>
        <authorList>
            <person name="Souvorov A."/>
            <person name="Agarwala R."/>
            <person name="Lipman D.J."/>
        </authorList>
    </citation>
    <scope>NUCLEOTIDE SEQUENCE</scope>
    <source>
        <strain evidence="2">P125109</strain>
    </source>
</reference>
<feature type="region of interest" description="Disordered" evidence="1">
    <location>
        <begin position="1"/>
        <end position="63"/>
    </location>
</feature>
<protein>
    <submittedName>
        <fullName evidence="2">Uncharacterized protein</fullName>
    </submittedName>
</protein>
<sequence>MANNQNQPQRKRLLERKSVATPQKTYSPEDAVVESNPIESKEEATQSKRKKTTQRAVTNGSTTVRVSTNTKNQLAALVTMGMGESVDAVISTFIDDYVEGMASDQKKEYQILKDIMMMKTRKS</sequence>